<keyword evidence="1" id="KW-0472">Membrane</keyword>
<dbReference type="GO" id="GO:0004129">
    <property type="term" value="F:cytochrome-c oxidase activity"/>
    <property type="evidence" value="ECO:0007669"/>
    <property type="project" value="InterPro"/>
</dbReference>
<dbReference type="GO" id="GO:0020037">
    <property type="term" value="F:heme binding"/>
    <property type="evidence" value="ECO:0007669"/>
    <property type="project" value="InterPro"/>
</dbReference>
<dbReference type="AlphaFoldDB" id="A0A6P1BZI4"/>
<evidence type="ECO:0000313" key="3">
    <source>
        <dbReference type="Proteomes" id="UP000468531"/>
    </source>
</evidence>
<dbReference type="Gene3D" id="1.20.210.10">
    <property type="entry name" value="Cytochrome c oxidase-like, subunit I domain"/>
    <property type="match status" value="1"/>
</dbReference>
<proteinExistence type="predicted"/>
<accession>A0A6P1BZI4</accession>
<dbReference type="GO" id="GO:0009060">
    <property type="term" value="P:aerobic respiration"/>
    <property type="evidence" value="ECO:0007669"/>
    <property type="project" value="InterPro"/>
</dbReference>
<feature type="transmembrane region" description="Helical" evidence="1">
    <location>
        <begin position="52"/>
        <end position="74"/>
    </location>
</feature>
<organism evidence="2 3">
    <name type="scientific">Bradyrhizobium uaiense</name>
    <dbReference type="NCBI Taxonomy" id="2594946"/>
    <lineage>
        <taxon>Bacteria</taxon>
        <taxon>Pseudomonadati</taxon>
        <taxon>Pseudomonadota</taxon>
        <taxon>Alphaproteobacteria</taxon>
        <taxon>Hyphomicrobiales</taxon>
        <taxon>Nitrobacteraceae</taxon>
        <taxon>Bradyrhizobium</taxon>
    </lineage>
</organism>
<dbReference type="SUPFAM" id="SSF81442">
    <property type="entry name" value="Cytochrome c oxidase subunit I-like"/>
    <property type="match status" value="1"/>
</dbReference>
<keyword evidence="1" id="KW-0812">Transmembrane</keyword>
<keyword evidence="1" id="KW-1133">Transmembrane helix</keyword>
<dbReference type="GO" id="GO:0016020">
    <property type="term" value="C:membrane"/>
    <property type="evidence" value="ECO:0007669"/>
    <property type="project" value="InterPro"/>
</dbReference>
<feature type="non-terminal residue" evidence="2">
    <location>
        <position position="123"/>
    </location>
</feature>
<dbReference type="Proteomes" id="UP000468531">
    <property type="component" value="Unassembled WGS sequence"/>
</dbReference>
<gene>
    <name evidence="2" type="ORF">FNJ47_46625</name>
</gene>
<dbReference type="RefSeq" id="WP_175068525.1">
    <property type="nucleotide sequence ID" value="NZ_VKHP01000515.1"/>
</dbReference>
<reference evidence="2 3" key="1">
    <citation type="journal article" date="2020" name="Arch. Microbiol.">
        <title>Bradyrhizobium uaiense sp. nov., a new highly efficient cowpea symbiont.</title>
        <authorList>
            <person name="Cabral Michel D."/>
            <person name="Azarias Guimaraes A."/>
            <person name="Martins da Costa E."/>
            <person name="Soares de Carvalho T."/>
            <person name="Balsanelli E."/>
            <person name="Willems A."/>
            <person name="Maltempi de Souza E."/>
            <person name="de Souza Moreira F.M."/>
        </authorList>
    </citation>
    <scope>NUCLEOTIDE SEQUENCE [LARGE SCALE GENOMIC DNA]</scope>
    <source>
        <strain evidence="2 3">UFLA 03-164</strain>
    </source>
</reference>
<dbReference type="Pfam" id="PF00115">
    <property type="entry name" value="COX1"/>
    <property type="match status" value="1"/>
</dbReference>
<protein>
    <submittedName>
        <fullName evidence="2">Cytochrome C oxidase subunit I</fullName>
    </submittedName>
</protein>
<keyword evidence="3" id="KW-1185">Reference proteome</keyword>
<dbReference type="EMBL" id="VKHP01000515">
    <property type="protein sequence ID" value="NEV02933.1"/>
    <property type="molecule type" value="Genomic_DNA"/>
</dbReference>
<feature type="transmembrane region" description="Helical" evidence="1">
    <location>
        <begin position="12"/>
        <end position="32"/>
    </location>
</feature>
<dbReference type="InterPro" id="IPR036927">
    <property type="entry name" value="Cyt_c_oxase-like_su1_sf"/>
</dbReference>
<evidence type="ECO:0000256" key="1">
    <source>
        <dbReference type="SAM" id="Phobius"/>
    </source>
</evidence>
<evidence type="ECO:0000313" key="2">
    <source>
        <dbReference type="EMBL" id="NEV02933.1"/>
    </source>
</evidence>
<dbReference type="InterPro" id="IPR000883">
    <property type="entry name" value="Cyt_C_Oxase_1"/>
</dbReference>
<name>A0A6P1BZI4_9BRAD</name>
<comment type="caution">
    <text evidence="2">The sequence shown here is derived from an EMBL/GenBank/DDBJ whole genome shotgun (WGS) entry which is preliminary data.</text>
</comment>
<feature type="transmembrane region" description="Helical" evidence="1">
    <location>
        <begin position="86"/>
        <end position="118"/>
    </location>
</feature>
<sequence>MLTNKRLILSHFWLAFIVFGAALVLGAWQMFVRSPLNAWHFNPEFYYRSVTAHGSAMGYVFPTLIAMGFGYAITEASLEKALVGRRWAWAGFFLVAVGAVVAMIPVSLGLASVLYTFYPPMVG</sequence>